<evidence type="ECO:0000313" key="5">
    <source>
        <dbReference type="Proteomes" id="UP000552709"/>
    </source>
</evidence>
<reference evidence="4 5" key="1">
    <citation type="submission" date="2020-08" db="EMBL/GenBank/DDBJ databases">
        <title>Genomic Encyclopedia of Type Strains, Phase IV (KMG-IV): sequencing the most valuable type-strain genomes for metagenomic binning, comparative biology and taxonomic classification.</title>
        <authorList>
            <person name="Goeker M."/>
        </authorList>
    </citation>
    <scope>NUCLEOTIDE SEQUENCE [LARGE SCALE GENOMIC DNA]</scope>
    <source>
        <strain evidence="4 5">DSM 27939</strain>
    </source>
</reference>
<evidence type="ECO:0000313" key="4">
    <source>
        <dbReference type="EMBL" id="MBB5365327.1"/>
    </source>
</evidence>
<dbReference type="Proteomes" id="UP000552709">
    <property type="component" value="Unassembled WGS sequence"/>
</dbReference>
<dbReference type="GO" id="GO:0005737">
    <property type="term" value="C:cytoplasm"/>
    <property type="evidence" value="ECO:0007669"/>
    <property type="project" value="TreeGrafter"/>
</dbReference>
<dbReference type="PANTHER" id="PTHR45953">
    <property type="entry name" value="IDURONATE 2-SULFATASE"/>
    <property type="match status" value="1"/>
</dbReference>
<dbReference type="SUPFAM" id="SSF53649">
    <property type="entry name" value="Alkaline phosphatase-like"/>
    <property type="match status" value="1"/>
</dbReference>
<accession>A0A7W8NIR4</accession>
<name>A0A7W8NIR4_9DEIO</name>
<evidence type="ECO:0000256" key="1">
    <source>
        <dbReference type="ARBA" id="ARBA00022723"/>
    </source>
</evidence>
<evidence type="ECO:0000259" key="3">
    <source>
        <dbReference type="Pfam" id="PF00884"/>
    </source>
</evidence>
<proteinExistence type="predicted"/>
<dbReference type="PANTHER" id="PTHR45953:SF1">
    <property type="entry name" value="IDURONATE 2-SULFATASE"/>
    <property type="match status" value="1"/>
</dbReference>
<organism evidence="4 5">
    <name type="scientific">Deinococcus humi</name>
    <dbReference type="NCBI Taxonomy" id="662880"/>
    <lineage>
        <taxon>Bacteria</taxon>
        <taxon>Thermotogati</taxon>
        <taxon>Deinococcota</taxon>
        <taxon>Deinococci</taxon>
        <taxon>Deinococcales</taxon>
        <taxon>Deinococcaceae</taxon>
        <taxon>Deinococcus</taxon>
    </lineage>
</organism>
<feature type="domain" description="Sulfatase N-terminal" evidence="3">
    <location>
        <begin position="50"/>
        <end position="384"/>
    </location>
</feature>
<keyword evidence="1" id="KW-0479">Metal-binding</keyword>
<dbReference type="CDD" id="cd16148">
    <property type="entry name" value="sulfatase_like"/>
    <property type="match status" value="1"/>
</dbReference>
<dbReference type="EMBL" id="JACHFL010000017">
    <property type="protein sequence ID" value="MBB5365327.1"/>
    <property type="molecule type" value="Genomic_DNA"/>
</dbReference>
<protein>
    <submittedName>
        <fullName evidence="4">Arylsulfatase A-like enzyme</fullName>
    </submittedName>
</protein>
<keyword evidence="2" id="KW-0378">Hydrolase</keyword>
<evidence type="ECO:0000256" key="2">
    <source>
        <dbReference type="ARBA" id="ARBA00022801"/>
    </source>
</evidence>
<keyword evidence="5" id="KW-1185">Reference proteome</keyword>
<dbReference type="InterPro" id="IPR000917">
    <property type="entry name" value="Sulfatase_N"/>
</dbReference>
<sequence>MAQVIAAVPARTATANRGAADQGATFSVTLPKPPYATTCAALPWEVNMPRNVILIQLDSLNRHYLPAYGNRWVHTPNLDAFAERAITFDRHFTGSLPCMPARREIWAGVEEFWWRGWGPLEPWDEPIAYQANRVGITTQLITDHYHFFEWGAHSYHHDFSGYEFIRGHEHDNHMTAPLHREPTWARRMVTEHGESARIYLRNVADFMREADFFAPKVMSAAARWIDQNHTLDRFFLHVDSFDVHEPFHVPEPYRSLYTDESPEAFNPWPRYGRSDEGDLALSERELNWVRAQFAGKLTMVDTWLGQVFDALTRHDLWQDTAVIITTDHGHYLGEHGRIGKPASPLWNTLTHVPLHVWCPGQPARREQAITQTVDLHATVLDLLGLPSPGPHSRSFVPVLLGQRSSHRDIAVYGYANARVGITNGEWTLLRDHDPRLGAAHWYSLQVGHLDVRSHAARFERSTVFPDLVAGTFIPGVKTPHWRMPAMSSDIQHLPPLREDLLYQAGDSEQLQDLHAGHPEEVRRLEDQLRAHMSRLGVPQEQFARLKL</sequence>
<comment type="caution">
    <text evidence="4">The sequence shown here is derived from an EMBL/GenBank/DDBJ whole genome shotgun (WGS) entry which is preliminary data.</text>
</comment>
<dbReference type="GO" id="GO:0008484">
    <property type="term" value="F:sulfuric ester hydrolase activity"/>
    <property type="evidence" value="ECO:0007669"/>
    <property type="project" value="TreeGrafter"/>
</dbReference>
<dbReference type="Pfam" id="PF00884">
    <property type="entry name" value="Sulfatase"/>
    <property type="match status" value="1"/>
</dbReference>
<dbReference type="GO" id="GO:0046872">
    <property type="term" value="F:metal ion binding"/>
    <property type="evidence" value="ECO:0007669"/>
    <property type="project" value="UniProtKB-KW"/>
</dbReference>
<dbReference type="RefSeq" id="WP_229790174.1">
    <property type="nucleotide sequence ID" value="NZ_JACHFL010000017.1"/>
</dbReference>
<dbReference type="AlphaFoldDB" id="A0A7W8NIR4"/>
<dbReference type="InterPro" id="IPR017850">
    <property type="entry name" value="Alkaline_phosphatase_core_sf"/>
</dbReference>
<dbReference type="Gene3D" id="3.40.720.10">
    <property type="entry name" value="Alkaline Phosphatase, subunit A"/>
    <property type="match status" value="1"/>
</dbReference>
<gene>
    <name evidence="4" type="ORF">HNQ08_004448</name>
</gene>